<dbReference type="Pfam" id="PF13672">
    <property type="entry name" value="PP2C_2"/>
    <property type="match status" value="1"/>
</dbReference>
<dbReference type="PANTHER" id="PTHR47992">
    <property type="entry name" value="PROTEIN PHOSPHATASE"/>
    <property type="match status" value="1"/>
</dbReference>
<dbReference type="AlphaFoldDB" id="A0A3G8LFX3"/>
<dbReference type="GO" id="GO:0004722">
    <property type="term" value="F:protein serine/threonine phosphatase activity"/>
    <property type="evidence" value="ECO:0007669"/>
    <property type="project" value="InterPro"/>
</dbReference>
<dbReference type="Proteomes" id="UP000317904">
    <property type="component" value="Unassembled WGS sequence"/>
</dbReference>
<proteinExistence type="predicted"/>
<accession>A0A502M7U5</accession>
<dbReference type="OrthoDB" id="9801841at2"/>
<evidence type="ECO:0000313" key="4">
    <source>
        <dbReference type="Proteomes" id="UP000275883"/>
    </source>
</evidence>
<dbReference type="PROSITE" id="PS51746">
    <property type="entry name" value="PPM_2"/>
    <property type="match status" value="1"/>
</dbReference>
<dbReference type="Proteomes" id="UP000275883">
    <property type="component" value="Chromosome"/>
</dbReference>
<feature type="domain" description="PPM-type phosphatase" evidence="1">
    <location>
        <begin position="3"/>
        <end position="248"/>
    </location>
</feature>
<dbReference type="EMBL" id="VFSY01000020">
    <property type="protein sequence ID" value="TPI02383.1"/>
    <property type="molecule type" value="Genomic_DNA"/>
</dbReference>
<dbReference type="EMBL" id="CP034044">
    <property type="protein sequence ID" value="AZG68553.1"/>
    <property type="molecule type" value="Genomic_DNA"/>
</dbReference>
<dbReference type="SMART" id="SM00332">
    <property type="entry name" value="PP2Cc"/>
    <property type="match status" value="1"/>
</dbReference>
<reference evidence="3 5" key="2">
    <citation type="submission" date="2019-06" db="EMBL/GenBank/DDBJ databases">
        <title>A comparative genomics study of ostrich specific Mycoplasmas.</title>
        <authorList>
            <person name="Botes A."/>
            <person name="Nel T."/>
        </authorList>
    </citation>
    <scope>NUCLEOTIDE SEQUENCE [LARGE SCALE GENOMIC DNA]</scope>
    <source>
        <strain evidence="3 5">Ms01</strain>
    </source>
</reference>
<dbReference type="CDD" id="cd00143">
    <property type="entry name" value="PP2Cc"/>
    <property type="match status" value="1"/>
</dbReference>
<dbReference type="InterPro" id="IPR036457">
    <property type="entry name" value="PPM-type-like_dom_sf"/>
</dbReference>
<sequence length="248" mass="28117">MMNYCIESETGDFRKQNQDKAALFSKGDWTLAILCDGMGGHFGGEKCAEIAIESLRDYFTNNFPENMQDSNKASITKWFNNAISYIKKQMDSFVEDEPGFKDMGTTLTAALIFNISKHIYIFNVGDSRTYAYNGYMHQITRDQNYLSELLDMGIPYSKASKNINSEKLVSCLGPNKFMTVAGYDLKSGYNVKYLLLTSDGCHDYVSKPQMEVIIQNPKKSIQEKVKLLIKTAKKNFSKDNITVLLVEL</sequence>
<keyword evidence="4" id="KW-1185">Reference proteome</keyword>
<gene>
    <name evidence="2" type="ORF">EGN60_01015</name>
    <name evidence="3" type="ORF">FJM01_00855</name>
</gene>
<dbReference type="InterPro" id="IPR001932">
    <property type="entry name" value="PPM-type_phosphatase-like_dom"/>
</dbReference>
<evidence type="ECO:0000313" key="2">
    <source>
        <dbReference type="EMBL" id="AZG68553.1"/>
    </source>
</evidence>
<dbReference type="SMART" id="SM00331">
    <property type="entry name" value="PP2C_SIG"/>
    <property type="match status" value="1"/>
</dbReference>
<protein>
    <submittedName>
        <fullName evidence="2">Serine/threonine-protein phosphatase</fullName>
    </submittedName>
</protein>
<dbReference type="KEGG" id="mstr:EGN60_01015"/>
<organism evidence="2 4">
    <name type="scientific">Mycoplasma struthionis</name>
    <dbReference type="NCBI Taxonomy" id="538220"/>
    <lineage>
        <taxon>Bacteria</taxon>
        <taxon>Bacillati</taxon>
        <taxon>Mycoplasmatota</taxon>
        <taxon>Mollicutes</taxon>
        <taxon>Mycoplasmataceae</taxon>
        <taxon>Mycoplasma</taxon>
    </lineage>
</organism>
<evidence type="ECO:0000259" key="1">
    <source>
        <dbReference type="PROSITE" id="PS51746"/>
    </source>
</evidence>
<dbReference type="InterPro" id="IPR015655">
    <property type="entry name" value="PP2C"/>
</dbReference>
<name>A0A3G8LFX3_9MOLU</name>
<reference evidence="2 4" key="1">
    <citation type="submission" date="2018-11" db="EMBL/GenBank/DDBJ databases">
        <title>Genome sequence of Mycoplasma struthionis sp. nov.</title>
        <authorList>
            <person name="Spergser J."/>
        </authorList>
    </citation>
    <scope>NUCLEOTIDE SEQUENCE [LARGE SCALE GENOMIC DNA]</scope>
    <source>
        <strain evidence="2 4">237IA</strain>
    </source>
</reference>
<dbReference type="SUPFAM" id="SSF81606">
    <property type="entry name" value="PP2C-like"/>
    <property type="match status" value="1"/>
</dbReference>
<dbReference type="Gene3D" id="3.60.40.10">
    <property type="entry name" value="PPM-type phosphatase domain"/>
    <property type="match status" value="1"/>
</dbReference>
<evidence type="ECO:0000313" key="5">
    <source>
        <dbReference type="Proteomes" id="UP000317904"/>
    </source>
</evidence>
<accession>A0A3G8LFX3</accession>
<evidence type="ECO:0000313" key="3">
    <source>
        <dbReference type="EMBL" id="TPI02383.1"/>
    </source>
</evidence>